<feature type="active site" description="For autocatalytic cleavage activity" evidence="12">
    <location>
        <position position="167"/>
    </location>
</feature>
<dbReference type="Gene3D" id="2.10.109.10">
    <property type="entry name" value="Umud Fragment, subunit A"/>
    <property type="match status" value="1"/>
</dbReference>
<evidence type="ECO:0000256" key="12">
    <source>
        <dbReference type="HAMAP-Rule" id="MF_00015"/>
    </source>
</evidence>
<dbReference type="GO" id="GO:0045892">
    <property type="term" value="P:negative regulation of DNA-templated transcription"/>
    <property type="evidence" value="ECO:0007669"/>
    <property type="project" value="UniProtKB-UniRule"/>
</dbReference>
<evidence type="ECO:0000256" key="7">
    <source>
        <dbReference type="ARBA" id="ARBA00023015"/>
    </source>
</evidence>
<comment type="function">
    <text evidence="12">Represses a number of genes involved in the response to DNA damage (SOS response), including recA and lexA. In the presence of single-stranded DNA, RecA interacts with LexA causing an autocatalytic cleavage which disrupts the DNA-binding part of LexA, leading to derepression of the SOS regulon and eventually DNA repair.</text>
</comment>
<keyword evidence="4 12" id="KW-0227">DNA damage</keyword>
<dbReference type="InterPro" id="IPR006197">
    <property type="entry name" value="Peptidase_S24_LexA"/>
</dbReference>
<dbReference type="PRINTS" id="PR00726">
    <property type="entry name" value="LEXASERPTASE"/>
</dbReference>
<dbReference type="GO" id="GO:0006508">
    <property type="term" value="P:proteolysis"/>
    <property type="evidence" value="ECO:0007669"/>
    <property type="project" value="InterPro"/>
</dbReference>
<evidence type="ECO:0000256" key="3">
    <source>
        <dbReference type="ARBA" id="ARBA00022705"/>
    </source>
</evidence>
<feature type="domain" description="LexA repressor DNA-binding" evidence="15">
    <location>
        <begin position="7"/>
        <end position="66"/>
    </location>
</feature>
<dbReference type="GO" id="GO:0009432">
    <property type="term" value="P:SOS response"/>
    <property type="evidence" value="ECO:0007669"/>
    <property type="project" value="UniProtKB-UniRule"/>
</dbReference>
<dbReference type="GO" id="GO:0003677">
    <property type="term" value="F:DNA binding"/>
    <property type="evidence" value="ECO:0007669"/>
    <property type="project" value="UniProtKB-UniRule"/>
</dbReference>
<dbReference type="InterPro" id="IPR036388">
    <property type="entry name" value="WH-like_DNA-bd_sf"/>
</dbReference>
<keyword evidence="9 12" id="KW-0804">Transcription</keyword>
<sequence length="207" mass="23109">MSKISEKRQHAILRYIYDFINEKSYPPTVREICQSVGLSSTSTVHGYLDTLTKNKLITRDLTKPRAMEITVAGLEYLGVSAHEGFIPILGVVTAGKPILAEQEISEYFPLPPTFKSATDLFMLKIRGESMINAGILNGDQVIVRRQTSADNGDIVIAMTDTNEATCKRFFKEKQHIRLQPENDTMAPIILNDVVILGKVVGLYRPLI</sequence>
<evidence type="ECO:0000256" key="6">
    <source>
        <dbReference type="ARBA" id="ARBA00022813"/>
    </source>
</evidence>
<comment type="catalytic activity">
    <reaction evidence="12">
        <text>Hydrolysis of Ala-|-Gly bond in repressor LexA.</text>
        <dbReference type="EC" id="3.4.21.88"/>
    </reaction>
</comment>
<evidence type="ECO:0000256" key="1">
    <source>
        <dbReference type="ARBA" id="ARBA00007484"/>
    </source>
</evidence>
<evidence type="ECO:0000313" key="17">
    <source>
        <dbReference type="Proteomes" id="UP001139006"/>
    </source>
</evidence>
<feature type="DNA-binding region" description="H-T-H motif" evidence="12">
    <location>
        <begin position="29"/>
        <end position="49"/>
    </location>
</feature>
<dbReference type="FunFam" id="2.10.109.10:FF:000001">
    <property type="entry name" value="LexA repressor"/>
    <property type="match status" value="1"/>
</dbReference>
<dbReference type="HAMAP" id="MF_00015">
    <property type="entry name" value="LexA"/>
    <property type="match status" value="1"/>
</dbReference>
<evidence type="ECO:0000259" key="14">
    <source>
        <dbReference type="Pfam" id="PF00717"/>
    </source>
</evidence>
<comment type="subunit">
    <text evidence="12">Homodimer.</text>
</comment>
<dbReference type="Gene3D" id="1.10.10.10">
    <property type="entry name" value="Winged helix-like DNA-binding domain superfamily/Winged helix DNA-binding domain"/>
    <property type="match status" value="1"/>
</dbReference>
<evidence type="ECO:0000256" key="13">
    <source>
        <dbReference type="RuleBase" id="RU003991"/>
    </source>
</evidence>
<dbReference type="InterPro" id="IPR036390">
    <property type="entry name" value="WH_DNA-bd_sf"/>
</dbReference>
<evidence type="ECO:0000256" key="10">
    <source>
        <dbReference type="ARBA" id="ARBA00023204"/>
    </source>
</evidence>
<organism evidence="16 17">
    <name type="scientific">Ligilactobacillus ubinensis</name>
    <dbReference type="NCBI Taxonomy" id="2876789"/>
    <lineage>
        <taxon>Bacteria</taxon>
        <taxon>Bacillati</taxon>
        <taxon>Bacillota</taxon>
        <taxon>Bacilli</taxon>
        <taxon>Lactobacillales</taxon>
        <taxon>Lactobacillaceae</taxon>
        <taxon>Ligilactobacillus</taxon>
    </lineage>
</organism>
<evidence type="ECO:0000259" key="15">
    <source>
        <dbReference type="Pfam" id="PF01726"/>
    </source>
</evidence>
<name>A0A9X2FKX5_9LACO</name>
<accession>A0A9X2FKX5</accession>
<keyword evidence="5 12" id="KW-0378">Hydrolase</keyword>
<dbReference type="Pfam" id="PF01726">
    <property type="entry name" value="LexA_DNA_bind"/>
    <property type="match status" value="1"/>
</dbReference>
<dbReference type="AlphaFoldDB" id="A0A9X2FKX5"/>
<feature type="active site" description="For autocatalytic cleavage activity" evidence="12">
    <location>
        <position position="129"/>
    </location>
</feature>
<comment type="similarity">
    <text evidence="1 12 13">Belongs to the peptidase S24 family.</text>
</comment>
<dbReference type="SUPFAM" id="SSF51306">
    <property type="entry name" value="LexA/Signal peptidase"/>
    <property type="match status" value="1"/>
</dbReference>
<comment type="caution">
    <text evidence="16">The sequence shown here is derived from an EMBL/GenBank/DDBJ whole genome shotgun (WGS) entry which is preliminary data.</text>
</comment>
<keyword evidence="8 12" id="KW-0238">DNA-binding</keyword>
<proteinExistence type="inferred from homology"/>
<feature type="domain" description="Peptidase S24/S26A/S26B/S26C" evidence="14">
    <location>
        <begin position="87"/>
        <end position="200"/>
    </location>
</feature>
<evidence type="ECO:0000256" key="4">
    <source>
        <dbReference type="ARBA" id="ARBA00022763"/>
    </source>
</evidence>
<dbReference type="RefSeq" id="WP_253359545.1">
    <property type="nucleotide sequence ID" value="NZ_JAIULA010000005.1"/>
</dbReference>
<feature type="site" description="Cleavage; by autolysis" evidence="12">
    <location>
        <begin position="94"/>
        <end position="95"/>
    </location>
</feature>
<keyword evidence="17" id="KW-1185">Reference proteome</keyword>
<dbReference type="InterPro" id="IPR050077">
    <property type="entry name" value="LexA_repressor"/>
</dbReference>
<keyword evidence="3 12" id="KW-0235">DNA replication</keyword>
<dbReference type="CDD" id="cd06529">
    <property type="entry name" value="S24_LexA-like"/>
    <property type="match status" value="1"/>
</dbReference>
<keyword evidence="2 12" id="KW-0678">Repressor</keyword>
<gene>
    <name evidence="12 16" type="primary">lexA</name>
    <name evidence="16" type="ORF">LB941_03585</name>
</gene>
<dbReference type="InterPro" id="IPR015927">
    <property type="entry name" value="Peptidase_S24_S26A/B/C"/>
</dbReference>
<dbReference type="SUPFAM" id="SSF46785">
    <property type="entry name" value="Winged helix' DNA-binding domain"/>
    <property type="match status" value="1"/>
</dbReference>
<dbReference type="InterPro" id="IPR006200">
    <property type="entry name" value="LexA"/>
</dbReference>
<dbReference type="InterPro" id="IPR036286">
    <property type="entry name" value="LexA/Signal_pep-like_sf"/>
</dbReference>
<dbReference type="GO" id="GO:0006281">
    <property type="term" value="P:DNA repair"/>
    <property type="evidence" value="ECO:0007669"/>
    <property type="project" value="UniProtKB-UniRule"/>
</dbReference>
<dbReference type="PANTHER" id="PTHR33516:SF2">
    <property type="entry name" value="LEXA REPRESSOR-RELATED"/>
    <property type="match status" value="1"/>
</dbReference>
<keyword evidence="11 12" id="KW-0742">SOS response</keyword>
<dbReference type="Pfam" id="PF00717">
    <property type="entry name" value="Peptidase_S24"/>
    <property type="match status" value="1"/>
</dbReference>
<evidence type="ECO:0000256" key="9">
    <source>
        <dbReference type="ARBA" id="ARBA00023163"/>
    </source>
</evidence>
<dbReference type="InterPro" id="IPR039418">
    <property type="entry name" value="LexA-like"/>
</dbReference>
<dbReference type="NCBIfam" id="TIGR00498">
    <property type="entry name" value="lexA"/>
    <property type="match status" value="1"/>
</dbReference>
<dbReference type="GO" id="GO:0004252">
    <property type="term" value="F:serine-type endopeptidase activity"/>
    <property type="evidence" value="ECO:0007669"/>
    <property type="project" value="UniProtKB-UniRule"/>
</dbReference>
<evidence type="ECO:0000313" key="16">
    <source>
        <dbReference type="EMBL" id="MCP0886418.1"/>
    </source>
</evidence>
<dbReference type="GO" id="GO:0006260">
    <property type="term" value="P:DNA replication"/>
    <property type="evidence" value="ECO:0007669"/>
    <property type="project" value="UniProtKB-UniRule"/>
</dbReference>
<dbReference type="EMBL" id="JAIULA010000005">
    <property type="protein sequence ID" value="MCP0886418.1"/>
    <property type="molecule type" value="Genomic_DNA"/>
</dbReference>
<protein>
    <recommendedName>
        <fullName evidence="12">LexA repressor</fullName>
        <ecNumber evidence="12">3.4.21.88</ecNumber>
    </recommendedName>
</protein>
<dbReference type="EC" id="3.4.21.88" evidence="12"/>
<evidence type="ECO:0000256" key="8">
    <source>
        <dbReference type="ARBA" id="ARBA00023125"/>
    </source>
</evidence>
<keyword evidence="7 12" id="KW-0805">Transcription regulation</keyword>
<keyword evidence="6 12" id="KW-0068">Autocatalytic cleavage</keyword>
<dbReference type="InterPro" id="IPR006199">
    <property type="entry name" value="LexA_DNA-bd_dom"/>
</dbReference>
<evidence type="ECO:0000256" key="2">
    <source>
        <dbReference type="ARBA" id="ARBA00022491"/>
    </source>
</evidence>
<dbReference type="PANTHER" id="PTHR33516">
    <property type="entry name" value="LEXA REPRESSOR"/>
    <property type="match status" value="1"/>
</dbReference>
<dbReference type="Proteomes" id="UP001139006">
    <property type="component" value="Unassembled WGS sequence"/>
</dbReference>
<evidence type="ECO:0000256" key="11">
    <source>
        <dbReference type="ARBA" id="ARBA00023236"/>
    </source>
</evidence>
<reference evidence="16 17" key="1">
    <citation type="journal article" date="2023" name="Int. J. Syst. Evol. Microbiol.">
        <title>Ligilactobacillus ubinensis sp. nov., a novel species isolated from the wild ferment of a durian fruit (Durio zibethinus).</title>
        <authorList>
            <person name="Heng Y.C."/>
            <person name="Menon N."/>
            <person name="Chen B."/>
            <person name="Loo B.Z.L."/>
            <person name="Wong G.W.J."/>
            <person name="Lim A.C.H."/>
            <person name="Silvaraju S."/>
            <person name="Kittelmann S."/>
        </authorList>
    </citation>
    <scope>NUCLEOTIDE SEQUENCE [LARGE SCALE GENOMIC DNA]</scope>
    <source>
        <strain evidence="16 17">WILCCON 0076</strain>
    </source>
</reference>
<evidence type="ECO:0000256" key="5">
    <source>
        <dbReference type="ARBA" id="ARBA00022801"/>
    </source>
</evidence>
<keyword evidence="10 12" id="KW-0234">DNA repair</keyword>